<proteinExistence type="inferred from homology"/>
<dbReference type="InterPro" id="IPR000172">
    <property type="entry name" value="GMC_OxRdtase_N"/>
</dbReference>
<keyword evidence="3 7" id="KW-0285">Flavoprotein</keyword>
<organism evidence="10 11">
    <name type="scientific">Polypedilum vanderplanki</name>
    <name type="common">Sleeping chironomid midge</name>
    <dbReference type="NCBI Taxonomy" id="319348"/>
    <lineage>
        <taxon>Eukaryota</taxon>
        <taxon>Metazoa</taxon>
        <taxon>Ecdysozoa</taxon>
        <taxon>Arthropoda</taxon>
        <taxon>Hexapoda</taxon>
        <taxon>Insecta</taxon>
        <taxon>Pterygota</taxon>
        <taxon>Neoptera</taxon>
        <taxon>Endopterygota</taxon>
        <taxon>Diptera</taxon>
        <taxon>Nematocera</taxon>
        <taxon>Chironomoidea</taxon>
        <taxon>Chironomidae</taxon>
        <taxon>Chironominae</taxon>
        <taxon>Polypedilum</taxon>
        <taxon>Polypedilum</taxon>
    </lineage>
</organism>
<dbReference type="GO" id="GO:0016614">
    <property type="term" value="F:oxidoreductase activity, acting on CH-OH group of donors"/>
    <property type="evidence" value="ECO:0007669"/>
    <property type="project" value="InterPro"/>
</dbReference>
<comment type="cofactor">
    <cofactor evidence="1 6">
        <name>FAD</name>
        <dbReference type="ChEBI" id="CHEBI:57692"/>
    </cofactor>
</comment>
<keyword evidence="8" id="KW-1133">Transmembrane helix</keyword>
<sequence length="605" mass="66877">MSVGFAPDNMQTSLLHEIFLGFLYASTFINYIWPSDYLTRCFPKFLFGIIFIGYDCSQNACQQSIANTLPTFDYIIVGSGAAGSVLAYRLAQANSERKVLLIETGNIPLIESVPPRLYPFNFNNTATHNYYIQNSTNYGQAFRNGINANCGKSIGGSTQINGMMYVCGTDSNYNEWASLTGDSSWNYTNILQYIKKHQSMNDAALMASSCAYYHSTTGPLQVTNVGEYADPFNVYLKNASVDAGYAQLDDINCGAPYNGFVNVRFSIYGGQRNSAGRAFLIPIANYSNFYMMYNTTVNKVLATKDSTTGTILITGVNVRTSISNCSNFNILASREVILSAGAYNSPQILQRSGFGKAADLNACNITQVNDLPVGYNLADHVLAMNYYLLPNINITDNFTLERQKAAYKMKLSEWGGQYISCYNDPYFPILSSGNIQGFINVNSKNGSIAPYPDIQIITIVYDQFQADFDIILNERYDTRVKAVCDLYKTPTMTNKGAQPFILPIDECANLTYCTDAYLTCYLKYMSMNLYHPTGTCKMGQSAADSVVDSKFQVFGVKRGLLTLRTNPMLRVVDASVMPNLPSGNTQCPTYTLAEKAADIILADNP</sequence>
<evidence type="ECO:0000256" key="3">
    <source>
        <dbReference type="ARBA" id="ARBA00022630"/>
    </source>
</evidence>
<dbReference type="AlphaFoldDB" id="A0A9J6CFD9"/>
<dbReference type="InterPro" id="IPR036188">
    <property type="entry name" value="FAD/NAD-bd_sf"/>
</dbReference>
<dbReference type="SUPFAM" id="SSF54373">
    <property type="entry name" value="FAD-linked reductases, C-terminal domain"/>
    <property type="match status" value="1"/>
</dbReference>
<dbReference type="OrthoDB" id="7733254at2759"/>
<dbReference type="Pfam" id="PF00732">
    <property type="entry name" value="GMC_oxred_N"/>
    <property type="match status" value="1"/>
</dbReference>
<dbReference type="Gene3D" id="3.30.560.10">
    <property type="entry name" value="Glucose Oxidase, domain 3"/>
    <property type="match status" value="2"/>
</dbReference>
<accession>A0A9J6CFD9</accession>
<evidence type="ECO:0000313" key="10">
    <source>
        <dbReference type="EMBL" id="KAG5680499.1"/>
    </source>
</evidence>
<keyword evidence="8" id="KW-0472">Membrane</keyword>
<keyword evidence="11" id="KW-1185">Reference proteome</keyword>
<evidence type="ECO:0000256" key="4">
    <source>
        <dbReference type="ARBA" id="ARBA00022827"/>
    </source>
</evidence>
<dbReference type="Gene3D" id="4.10.450.10">
    <property type="entry name" value="Glucose Oxidase, domain 2"/>
    <property type="match status" value="1"/>
</dbReference>
<evidence type="ECO:0000256" key="5">
    <source>
        <dbReference type="ARBA" id="ARBA00023002"/>
    </source>
</evidence>
<comment type="caution">
    <text evidence="10">The sequence shown here is derived from an EMBL/GenBank/DDBJ whole genome shotgun (WGS) entry which is preliminary data.</text>
</comment>
<dbReference type="GO" id="GO:0050660">
    <property type="term" value="F:flavin adenine dinucleotide binding"/>
    <property type="evidence" value="ECO:0007669"/>
    <property type="project" value="InterPro"/>
</dbReference>
<feature type="domain" description="Glucose-methanol-choline oxidoreductase N-terminal" evidence="9">
    <location>
        <begin position="151"/>
        <end position="174"/>
    </location>
</feature>
<feature type="binding site" evidence="6">
    <location>
        <position position="297"/>
    </location>
    <ligand>
        <name>FAD</name>
        <dbReference type="ChEBI" id="CHEBI:57692"/>
    </ligand>
</feature>
<dbReference type="PIRSF" id="PIRSF000137">
    <property type="entry name" value="Alcohol_oxidase"/>
    <property type="match status" value="1"/>
</dbReference>
<dbReference type="Gene3D" id="3.50.50.60">
    <property type="entry name" value="FAD/NAD(P)-binding domain"/>
    <property type="match status" value="2"/>
</dbReference>
<protein>
    <recommendedName>
        <fullName evidence="9">Glucose-methanol-choline oxidoreductase N-terminal domain-containing protein</fullName>
    </recommendedName>
</protein>
<dbReference type="InterPro" id="IPR027424">
    <property type="entry name" value="Glucose_Oxidase_domain_2"/>
</dbReference>
<dbReference type="Proteomes" id="UP001107558">
    <property type="component" value="Chromosome 1"/>
</dbReference>
<dbReference type="InterPro" id="IPR012132">
    <property type="entry name" value="GMC_OxRdtase"/>
</dbReference>
<dbReference type="EMBL" id="JADBJN010000001">
    <property type="protein sequence ID" value="KAG5680499.1"/>
    <property type="molecule type" value="Genomic_DNA"/>
</dbReference>
<dbReference type="SUPFAM" id="SSF51905">
    <property type="entry name" value="FAD/NAD(P)-binding domain"/>
    <property type="match status" value="1"/>
</dbReference>
<evidence type="ECO:0000256" key="7">
    <source>
        <dbReference type="RuleBase" id="RU003968"/>
    </source>
</evidence>
<feature type="transmembrane region" description="Helical" evidence="8">
    <location>
        <begin position="12"/>
        <end position="33"/>
    </location>
</feature>
<reference evidence="10" key="1">
    <citation type="submission" date="2021-03" db="EMBL/GenBank/DDBJ databases">
        <title>Chromosome level genome of the anhydrobiotic midge Polypedilum vanderplanki.</title>
        <authorList>
            <person name="Yoshida Y."/>
            <person name="Kikawada T."/>
            <person name="Gusev O."/>
        </authorList>
    </citation>
    <scope>NUCLEOTIDE SEQUENCE</scope>
    <source>
        <strain evidence="10">NIAS01</strain>
        <tissue evidence="10">Whole body or cell culture</tissue>
    </source>
</reference>
<comment type="similarity">
    <text evidence="2 7">Belongs to the GMC oxidoreductase family.</text>
</comment>
<dbReference type="PROSITE" id="PS00623">
    <property type="entry name" value="GMC_OXRED_1"/>
    <property type="match status" value="1"/>
</dbReference>
<evidence type="ECO:0000256" key="8">
    <source>
        <dbReference type="SAM" id="Phobius"/>
    </source>
</evidence>
<name>A0A9J6CFD9_POLVA</name>
<dbReference type="InterPro" id="IPR007867">
    <property type="entry name" value="GMC_OxRtase_C"/>
</dbReference>
<dbReference type="PANTHER" id="PTHR11552:SF147">
    <property type="entry name" value="CHOLINE DEHYDROGENASE, MITOCHONDRIAL"/>
    <property type="match status" value="1"/>
</dbReference>
<evidence type="ECO:0000256" key="6">
    <source>
        <dbReference type="PIRSR" id="PIRSR000137-2"/>
    </source>
</evidence>
<evidence type="ECO:0000259" key="9">
    <source>
        <dbReference type="PROSITE" id="PS00623"/>
    </source>
</evidence>
<evidence type="ECO:0000313" key="11">
    <source>
        <dbReference type="Proteomes" id="UP001107558"/>
    </source>
</evidence>
<keyword evidence="4 6" id="KW-0274">FAD</keyword>
<keyword evidence="8" id="KW-0812">Transmembrane</keyword>
<gene>
    <name evidence="10" type="ORF">PVAND_010006</name>
</gene>
<dbReference type="Pfam" id="PF05199">
    <property type="entry name" value="GMC_oxred_C"/>
    <property type="match status" value="1"/>
</dbReference>
<evidence type="ECO:0000256" key="1">
    <source>
        <dbReference type="ARBA" id="ARBA00001974"/>
    </source>
</evidence>
<evidence type="ECO:0000256" key="2">
    <source>
        <dbReference type="ARBA" id="ARBA00010790"/>
    </source>
</evidence>
<keyword evidence="5" id="KW-0560">Oxidoreductase</keyword>
<dbReference type="PANTHER" id="PTHR11552">
    <property type="entry name" value="GLUCOSE-METHANOL-CHOLINE GMC OXIDOREDUCTASE"/>
    <property type="match status" value="1"/>
</dbReference>